<accession>A0A9P1BZI2</accession>
<dbReference type="EMBL" id="CAMXCT010000683">
    <property type="protein sequence ID" value="CAI3982108.1"/>
    <property type="molecule type" value="Genomic_DNA"/>
</dbReference>
<evidence type="ECO:0000313" key="1">
    <source>
        <dbReference type="EMBL" id="CAI3982108.1"/>
    </source>
</evidence>
<dbReference type="Proteomes" id="UP001152797">
    <property type="component" value="Unassembled WGS sequence"/>
</dbReference>
<organism evidence="1">
    <name type="scientific">Cladocopium goreaui</name>
    <dbReference type="NCBI Taxonomy" id="2562237"/>
    <lineage>
        <taxon>Eukaryota</taxon>
        <taxon>Sar</taxon>
        <taxon>Alveolata</taxon>
        <taxon>Dinophyceae</taxon>
        <taxon>Suessiales</taxon>
        <taxon>Symbiodiniaceae</taxon>
        <taxon>Cladocopium</taxon>
    </lineage>
</organism>
<comment type="caution">
    <text evidence="1">The sequence shown here is derived from an EMBL/GenBank/DDBJ whole genome shotgun (WGS) entry which is preliminary data.</text>
</comment>
<gene>
    <name evidence="1" type="ORF">C1SCF055_LOCUS9843</name>
</gene>
<dbReference type="EMBL" id="CAMXCT030000683">
    <property type="protein sequence ID" value="CAL4769420.1"/>
    <property type="molecule type" value="Genomic_DNA"/>
</dbReference>
<sequence length="113" mass="12439">MAPLQFARLRPSGFRQAFTSAGRRRSAYWLSSLWLLAAFFACLWWDVLTFASSSSATGRSSRSLLQAQQKEWSGAGLQLGVARVGQVLANFAPQVSSIATWQLRVGTIDQLIC</sequence>
<reference evidence="1" key="1">
    <citation type="submission" date="2022-10" db="EMBL/GenBank/DDBJ databases">
        <authorList>
            <person name="Chen Y."/>
            <person name="Dougan E. K."/>
            <person name="Chan C."/>
            <person name="Rhodes N."/>
            <person name="Thang M."/>
        </authorList>
    </citation>
    <scope>NUCLEOTIDE SEQUENCE</scope>
</reference>
<reference evidence="2" key="2">
    <citation type="submission" date="2024-04" db="EMBL/GenBank/DDBJ databases">
        <authorList>
            <person name="Chen Y."/>
            <person name="Shah S."/>
            <person name="Dougan E. K."/>
            <person name="Thang M."/>
            <person name="Chan C."/>
        </authorList>
    </citation>
    <scope>NUCLEOTIDE SEQUENCE [LARGE SCALE GENOMIC DNA]</scope>
</reference>
<keyword evidence="3" id="KW-1185">Reference proteome</keyword>
<evidence type="ECO:0000313" key="3">
    <source>
        <dbReference type="Proteomes" id="UP001152797"/>
    </source>
</evidence>
<dbReference type="EMBL" id="CAMXCT020000683">
    <property type="protein sequence ID" value="CAL1135483.1"/>
    <property type="molecule type" value="Genomic_DNA"/>
</dbReference>
<proteinExistence type="predicted"/>
<dbReference type="AlphaFoldDB" id="A0A9P1BZI2"/>
<name>A0A9P1BZI2_9DINO</name>
<protein>
    <submittedName>
        <fullName evidence="1">Uncharacterized protein</fullName>
    </submittedName>
</protein>
<evidence type="ECO:0000313" key="2">
    <source>
        <dbReference type="EMBL" id="CAL1135483.1"/>
    </source>
</evidence>